<dbReference type="InterPro" id="IPR035068">
    <property type="entry name" value="TldD/PmbA_N"/>
</dbReference>
<keyword evidence="5" id="KW-0645">Protease</keyword>
<dbReference type="OrthoDB" id="9803618at2"/>
<gene>
    <name evidence="5" type="ordered locus">Geob_3458</name>
</gene>
<feature type="domain" description="Metalloprotease TldD/E central" evidence="4">
    <location>
        <begin position="113"/>
        <end position="218"/>
    </location>
</feature>
<dbReference type="InterPro" id="IPR047657">
    <property type="entry name" value="PmbA"/>
</dbReference>
<dbReference type="HOGENOM" id="CLU_026425_0_0_7"/>
<dbReference type="InterPro" id="IPR045570">
    <property type="entry name" value="Metalloprtase-TldD/E_cen_dom"/>
</dbReference>
<dbReference type="eggNOG" id="COG0312">
    <property type="taxonomic scope" value="Bacteria"/>
</dbReference>
<dbReference type="PANTHER" id="PTHR43421:SF1">
    <property type="entry name" value="METALLOPROTEASE PMBA"/>
    <property type="match status" value="1"/>
</dbReference>
<dbReference type="Proteomes" id="UP000007721">
    <property type="component" value="Chromosome"/>
</dbReference>
<dbReference type="GO" id="GO:0005829">
    <property type="term" value="C:cytosol"/>
    <property type="evidence" value="ECO:0007669"/>
    <property type="project" value="TreeGrafter"/>
</dbReference>
<keyword evidence="6" id="KW-1185">Reference proteome</keyword>
<accession>B9M5P2</accession>
<feature type="domain" description="Metalloprotease TldD/E C-terminal" evidence="3">
    <location>
        <begin position="225"/>
        <end position="444"/>
    </location>
</feature>
<evidence type="ECO:0000313" key="6">
    <source>
        <dbReference type="Proteomes" id="UP000007721"/>
    </source>
</evidence>
<dbReference type="AlphaFoldDB" id="B9M5P2"/>
<evidence type="ECO:0000256" key="1">
    <source>
        <dbReference type="ARBA" id="ARBA00005836"/>
    </source>
</evidence>
<dbReference type="RefSeq" id="WP_012648529.1">
    <property type="nucleotide sequence ID" value="NC_011979.1"/>
</dbReference>
<name>B9M5P2_GEODF</name>
<comment type="similarity">
    <text evidence="1">Belongs to the peptidase U62 family.</text>
</comment>
<evidence type="ECO:0000259" key="2">
    <source>
        <dbReference type="Pfam" id="PF01523"/>
    </source>
</evidence>
<dbReference type="InterPro" id="IPR045569">
    <property type="entry name" value="Metalloprtase-TldD/E_C"/>
</dbReference>
<keyword evidence="5" id="KW-0378">Hydrolase</keyword>
<dbReference type="EMBL" id="CP001390">
    <property type="protein sequence ID" value="ACM21801.1"/>
    <property type="molecule type" value="Genomic_DNA"/>
</dbReference>
<reference evidence="5 6" key="1">
    <citation type="submission" date="2009-01" db="EMBL/GenBank/DDBJ databases">
        <title>Complete sequence of Geobacter sp. FRC-32.</title>
        <authorList>
            <consortium name="US DOE Joint Genome Institute"/>
            <person name="Lucas S."/>
            <person name="Copeland A."/>
            <person name="Lapidus A."/>
            <person name="Glavina del Rio T."/>
            <person name="Dalin E."/>
            <person name="Tice H."/>
            <person name="Bruce D."/>
            <person name="Goodwin L."/>
            <person name="Pitluck S."/>
            <person name="Saunders E."/>
            <person name="Brettin T."/>
            <person name="Detter J.C."/>
            <person name="Han C."/>
            <person name="Larimer F."/>
            <person name="Land M."/>
            <person name="Hauser L."/>
            <person name="Kyrpides N."/>
            <person name="Ovchinnikova G."/>
            <person name="Kostka J."/>
            <person name="Richardson P."/>
        </authorList>
    </citation>
    <scope>NUCLEOTIDE SEQUENCE [LARGE SCALE GENOMIC DNA]</scope>
    <source>
        <strain evidence="6">DSM 22248 / JCM 15807 / FRC-32</strain>
    </source>
</reference>
<dbReference type="PANTHER" id="PTHR43421">
    <property type="entry name" value="METALLOPROTEASE PMBA"/>
    <property type="match status" value="1"/>
</dbReference>
<dbReference type="Pfam" id="PF19290">
    <property type="entry name" value="PmbA_TldD_2nd"/>
    <property type="match status" value="1"/>
</dbReference>
<protein>
    <submittedName>
        <fullName evidence="5">Zinc protease PmbA, putative</fullName>
    </submittedName>
</protein>
<dbReference type="Pfam" id="PF19289">
    <property type="entry name" value="PmbA_TldD_3rd"/>
    <property type="match status" value="1"/>
</dbReference>
<dbReference type="InterPro" id="IPR036059">
    <property type="entry name" value="TldD/PmbA_sf"/>
</dbReference>
<dbReference type="Pfam" id="PF01523">
    <property type="entry name" value="PmbA_TldD_1st"/>
    <property type="match status" value="1"/>
</dbReference>
<dbReference type="KEGG" id="geo:Geob_3458"/>
<dbReference type="InterPro" id="IPR002510">
    <property type="entry name" value="Metalloprtase-TldD/E_N"/>
</dbReference>
<organism evidence="5 6">
    <name type="scientific">Geotalea daltonii (strain DSM 22248 / JCM 15807 / FRC-32)</name>
    <name type="common">Geobacter daltonii</name>
    <dbReference type="NCBI Taxonomy" id="316067"/>
    <lineage>
        <taxon>Bacteria</taxon>
        <taxon>Pseudomonadati</taxon>
        <taxon>Thermodesulfobacteriota</taxon>
        <taxon>Desulfuromonadia</taxon>
        <taxon>Geobacterales</taxon>
        <taxon>Geobacteraceae</taxon>
        <taxon>Geotalea</taxon>
    </lineage>
</organism>
<dbReference type="GO" id="GO:0006508">
    <property type="term" value="P:proteolysis"/>
    <property type="evidence" value="ECO:0007669"/>
    <property type="project" value="UniProtKB-KW"/>
</dbReference>
<dbReference type="GO" id="GO:0008237">
    <property type="term" value="F:metallopeptidase activity"/>
    <property type="evidence" value="ECO:0007669"/>
    <property type="project" value="InterPro"/>
</dbReference>
<dbReference type="STRING" id="316067.Geob_3458"/>
<sequence length="445" mass="47588">MDFHREAARVEKLLKGHVLNGYEIMLGASRNLSIEVREQKVDTFKCSEPVGVSIRVLKEGGMGFSFSTSMDGKDLERMVANAVIGAETQTKDECNCFPPPATYQTVSGLVDESLADVGEEEKIARALELERLTLSEDSRIKKVRKSSYGESSYGVFIRNSLGVEGSYFGTSVSCSVSAVAEEEGQSQMGWDFGFSNYFSRLDMAAIAKNAAVKATGMLGARNIATMKCPVILDNYVATEVLEVLAASFLAENVQKGKSILAGKKGSRLFAGNLKIVDDGLLTGGMATTPFDGEGVPRQRTVLVEGGEVKGFLYNSYCACKDKVVSTGNAVRGGVKGLPHMGVTNFFIENGVTPVNKLYDQLDKGVLLTSVMGMHTANPVSGDFSVGAAGFYIEKGIIAYPVKGIVISGNIMDLFRDVGGIGDDLRFFGAVGSPALRIEELDVSGK</sequence>
<proteinExistence type="inferred from homology"/>
<evidence type="ECO:0000259" key="3">
    <source>
        <dbReference type="Pfam" id="PF19289"/>
    </source>
</evidence>
<dbReference type="SUPFAM" id="SSF111283">
    <property type="entry name" value="Putative modulator of DNA gyrase, PmbA/TldD"/>
    <property type="match status" value="1"/>
</dbReference>
<dbReference type="Gene3D" id="3.30.2290.10">
    <property type="entry name" value="PmbA/TldD superfamily"/>
    <property type="match status" value="1"/>
</dbReference>
<feature type="domain" description="Metalloprotease TldD/E N-terminal" evidence="2">
    <location>
        <begin position="22"/>
        <end position="83"/>
    </location>
</feature>
<evidence type="ECO:0000259" key="4">
    <source>
        <dbReference type="Pfam" id="PF19290"/>
    </source>
</evidence>
<evidence type="ECO:0000313" key="5">
    <source>
        <dbReference type="EMBL" id="ACM21801.1"/>
    </source>
</evidence>